<feature type="domain" description="CRAL-TRIO" evidence="1">
    <location>
        <begin position="81"/>
        <end position="272"/>
    </location>
</feature>
<reference evidence="2 3" key="1">
    <citation type="submission" date="2014-06" db="EMBL/GenBank/DDBJ databases">
        <authorList>
            <person name="Swart Estienne"/>
        </authorList>
    </citation>
    <scope>NUCLEOTIDE SEQUENCE [LARGE SCALE GENOMIC DNA]</scope>
    <source>
        <strain evidence="2 3">130c</strain>
    </source>
</reference>
<protein>
    <submittedName>
        <fullName evidence="2">Can of worms 1</fullName>
    </submittedName>
</protein>
<dbReference type="CDD" id="cd00170">
    <property type="entry name" value="SEC14"/>
    <property type="match status" value="1"/>
</dbReference>
<dbReference type="SUPFAM" id="SSF46938">
    <property type="entry name" value="CRAL/TRIO N-terminal domain"/>
    <property type="match status" value="1"/>
</dbReference>
<name>A0A078ANM4_STYLE</name>
<dbReference type="PROSITE" id="PS50191">
    <property type="entry name" value="CRAL_TRIO"/>
    <property type="match status" value="1"/>
</dbReference>
<dbReference type="OrthoDB" id="1434354at2759"/>
<dbReference type="Proteomes" id="UP000039865">
    <property type="component" value="Unassembled WGS sequence"/>
</dbReference>
<dbReference type="SUPFAM" id="SSF52087">
    <property type="entry name" value="CRAL/TRIO domain"/>
    <property type="match status" value="1"/>
</dbReference>
<dbReference type="PANTHER" id="PTHR45657:SF1">
    <property type="entry name" value="CRAL-TRIO DOMAIN-CONTAINING PROTEIN YKL091C-RELATED"/>
    <property type="match status" value="1"/>
</dbReference>
<dbReference type="InterPro" id="IPR001251">
    <property type="entry name" value="CRAL-TRIO_dom"/>
</dbReference>
<dbReference type="PANTHER" id="PTHR45657">
    <property type="entry name" value="CRAL-TRIO DOMAIN-CONTAINING PROTEIN YKL091C-RELATED"/>
    <property type="match status" value="1"/>
</dbReference>
<gene>
    <name evidence="2" type="primary">Contig5318.g5693</name>
    <name evidence="2" type="ORF">STYLEM_13000</name>
</gene>
<evidence type="ECO:0000313" key="3">
    <source>
        <dbReference type="Proteomes" id="UP000039865"/>
    </source>
</evidence>
<dbReference type="InterPro" id="IPR051026">
    <property type="entry name" value="PI/PC_transfer"/>
</dbReference>
<dbReference type="InParanoid" id="A0A078ANM4"/>
<dbReference type="InterPro" id="IPR036273">
    <property type="entry name" value="CRAL/TRIO_N_dom_sf"/>
</dbReference>
<dbReference type="Gene3D" id="3.40.525.10">
    <property type="entry name" value="CRAL-TRIO lipid binding domain"/>
    <property type="match status" value="1"/>
</dbReference>
<dbReference type="Pfam" id="PF00650">
    <property type="entry name" value="CRAL_TRIO"/>
    <property type="match status" value="1"/>
</dbReference>
<accession>A0A078ANM4</accession>
<dbReference type="EMBL" id="CCKQ01012335">
    <property type="protein sequence ID" value="CDW83945.1"/>
    <property type="molecule type" value="Genomic_DNA"/>
</dbReference>
<dbReference type="AlphaFoldDB" id="A0A078ANM4"/>
<evidence type="ECO:0000313" key="2">
    <source>
        <dbReference type="EMBL" id="CDW83945.1"/>
    </source>
</evidence>
<dbReference type="InterPro" id="IPR036865">
    <property type="entry name" value="CRAL-TRIO_dom_sf"/>
</dbReference>
<sequence length="392" mass="45882">MSIISRFSADEIKVLDQFVEQIHQRKILNEIHKLIFNRAHFARFIAGNGFDVSKSITHFQEYLQWRVQSKIDSLLDLEFTQYDRIKEYFPNGFHECDKKVSTQSLCNVQCSHQGRPIFILQFGAIKVKELLESASADVMIKYILKEIEMAWRWKFEDCQQNVNKEGVDQILIIVDLRGLKHKDLTNKQINVVFRSLLIELQHFYPEMLDSCFIVNSPMFFQDFYDFEIRPHISEKTQAKIFVTGESSHTGLQDRVLQEKLPKIYGGQCECEATCVYSDKGPWAEIENKINFQNRYMTEMAGMLGGPVEEFKFQDDEDEQVDLLNEGKQFNDLKNVVLQMGNFNIEDDINKIRNNTLICGTDDEQQEILRNMLQRNMINLPGQTPMNTQQDEE</sequence>
<proteinExistence type="predicted"/>
<organism evidence="2 3">
    <name type="scientific">Stylonychia lemnae</name>
    <name type="common">Ciliate</name>
    <dbReference type="NCBI Taxonomy" id="5949"/>
    <lineage>
        <taxon>Eukaryota</taxon>
        <taxon>Sar</taxon>
        <taxon>Alveolata</taxon>
        <taxon>Ciliophora</taxon>
        <taxon>Intramacronucleata</taxon>
        <taxon>Spirotrichea</taxon>
        <taxon>Stichotrichia</taxon>
        <taxon>Sporadotrichida</taxon>
        <taxon>Oxytrichidae</taxon>
        <taxon>Stylonychinae</taxon>
        <taxon>Stylonychia</taxon>
    </lineage>
</organism>
<evidence type="ECO:0000259" key="1">
    <source>
        <dbReference type="PROSITE" id="PS50191"/>
    </source>
</evidence>
<keyword evidence="3" id="KW-1185">Reference proteome</keyword>
<dbReference type="SMART" id="SM00516">
    <property type="entry name" value="SEC14"/>
    <property type="match status" value="1"/>
</dbReference>